<reference evidence="2" key="1">
    <citation type="submission" date="2014-08" db="EMBL/GenBank/DDBJ databases">
        <authorList>
            <person name="Murali S."/>
            <person name="Richards S."/>
            <person name="Bandaranaike D."/>
            <person name="Bellair M."/>
            <person name="Blankenburg K."/>
            <person name="Chao H."/>
            <person name="Dinh H."/>
            <person name="Doddapaneni H."/>
            <person name="Dugan-Rocha S."/>
            <person name="Elkadiri S."/>
            <person name="Gnanaolivu R."/>
            <person name="Hughes D."/>
            <person name="Lee S."/>
            <person name="Li M."/>
            <person name="Ming W."/>
            <person name="Munidasa M."/>
            <person name="Muniz J."/>
            <person name="Nguyen L."/>
            <person name="Osuji N."/>
            <person name="Pu L.-L."/>
            <person name="Puazo M."/>
            <person name="Skinner E."/>
            <person name="Qu C."/>
            <person name="Quiroz J."/>
            <person name="Raj R."/>
            <person name="Weissenberger G."/>
            <person name="Xin Y."/>
            <person name="Zou X."/>
            <person name="Han Y."/>
            <person name="Worley K."/>
            <person name="Muzny D."/>
            <person name="Gibbs R."/>
        </authorList>
    </citation>
    <scope>NUCLEOTIDE SEQUENCE</scope>
    <source>
        <strain evidence="2">HAZT.00-mixed</strain>
        <tissue evidence="2">Whole organism</tissue>
    </source>
</reference>
<feature type="compositionally biased region" description="Low complexity" evidence="1">
    <location>
        <begin position="122"/>
        <end position="140"/>
    </location>
</feature>
<dbReference type="Proteomes" id="UP000711488">
    <property type="component" value="Unassembled WGS sequence"/>
</dbReference>
<accession>A0A6A0H647</accession>
<name>A0A6A0H647_HYAAZ</name>
<evidence type="ECO:0000313" key="2">
    <source>
        <dbReference type="EMBL" id="KAA0199114.1"/>
    </source>
</evidence>
<reference evidence="2" key="2">
    <citation type="journal article" date="2018" name="Environ. Sci. Technol.">
        <title>The Toxicogenome of Hyalella azteca: A Model for Sediment Ecotoxicology and Evolutionary Toxicology.</title>
        <authorList>
            <person name="Poynton H.C."/>
            <person name="Hasenbein S."/>
            <person name="Benoit J.B."/>
            <person name="Sepulveda M.S."/>
            <person name="Poelchau M.F."/>
            <person name="Hughes D.S.T."/>
            <person name="Murali S.C."/>
            <person name="Chen S."/>
            <person name="Glastad K.M."/>
            <person name="Goodisman M.A.D."/>
            <person name="Werren J.H."/>
            <person name="Vineis J.H."/>
            <person name="Bowen J.L."/>
            <person name="Friedrich M."/>
            <person name="Jones J."/>
            <person name="Robertson H.M."/>
            <person name="Feyereisen R."/>
            <person name="Mechler-Hickson A."/>
            <person name="Mathers N."/>
            <person name="Lee C.E."/>
            <person name="Colbourne J.K."/>
            <person name="Biales A."/>
            <person name="Johnston J.S."/>
            <person name="Wellborn G.A."/>
            <person name="Rosendale A.J."/>
            <person name="Cridge A.G."/>
            <person name="Munoz-Torres M.C."/>
            <person name="Bain P.A."/>
            <person name="Manny A.R."/>
            <person name="Major K.M."/>
            <person name="Lambert F.N."/>
            <person name="Vulpe C.D."/>
            <person name="Tuck P."/>
            <person name="Blalock B.J."/>
            <person name="Lin Y.Y."/>
            <person name="Smith M.E."/>
            <person name="Ochoa-Acuna H."/>
            <person name="Chen M.M."/>
            <person name="Childers C.P."/>
            <person name="Qu J."/>
            <person name="Dugan S."/>
            <person name="Lee S.L."/>
            <person name="Chao H."/>
            <person name="Dinh H."/>
            <person name="Han Y."/>
            <person name="Doddapaneni H."/>
            <person name="Worley K.C."/>
            <person name="Muzny D.M."/>
            <person name="Gibbs R.A."/>
            <person name="Richards S."/>
        </authorList>
    </citation>
    <scope>NUCLEOTIDE SEQUENCE</scope>
    <source>
        <strain evidence="2">HAZT.00-mixed</strain>
        <tissue evidence="2">Whole organism</tissue>
    </source>
</reference>
<proteinExistence type="predicted"/>
<protein>
    <submittedName>
        <fullName evidence="2">Uncharacterized protein</fullName>
    </submittedName>
</protein>
<gene>
    <name evidence="2" type="ORF">HAZT_HAZT006227</name>
</gene>
<reference evidence="2" key="3">
    <citation type="submission" date="2019-06" db="EMBL/GenBank/DDBJ databases">
        <authorList>
            <person name="Poynton C."/>
            <person name="Hasenbein S."/>
            <person name="Benoit J.B."/>
            <person name="Sepulveda M.S."/>
            <person name="Poelchau M.F."/>
            <person name="Murali S.C."/>
            <person name="Chen S."/>
            <person name="Glastad K.M."/>
            <person name="Werren J.H."/>
            <person name="Vineis J.H."/>
            <person name="Bowen J.L."/>
            <person name="Friedrich M."/>
            <person name="Jones J."/>
            <person name="Robertson H.M."/>
            <person name="Feyereisen R."/>
            <person name="Mechler-Hickson A."/>
            <person name="Mathers N."/>
            <person name="Lee C.E."/>
            <person name="Colbourne J.K."/>
            <person name="Biales A."/>
            <person name="Johnston J.S."/>
            <person name="Wellborn G.A."/>
            <person name="Rosendale A.J."/>
            <person name="Cridge A.G."/>
            <person name="Munoz-Torres M.C."/>
            <person name="Bain P.A."/>
            <person name="Manny A.R."/>
            <person name="Major K.M."/>
            <person name="Lambert F.N."/>
            <person name="Vulpe C.D."/>
            <person name="Tuck P."/>
            <person name="Blalock B.J."/>
            <person name="Lin Y.-Y."/>
            <person name="Smith M.E."/>
            <person name="Ochoa-Acuna H."/>
            <person name="Chen M.-J.M."/>
            <person name="Childers C.P."/>
            <person name="Qu J."/>
            <person name="Dugan S."/>
            <person name="Lee S.L."/>
            <person name="Chao H."/>
            <person name="Dinh H."/>
            <person name="Han Y."/>
            <person name="Doddapaneni H."/>
            <person name="Worley K.C."/>
            <person name="Muzny D.M."/>
            <person name="Gibbs R.A."/>
            <person name="Richards S."/>
        </authorList>
    </citation>
    <scope>NUCLEOTIDE SEQUENCE</scope>
    <source>
        <strain evidence="2">HAZT.00-mixed</strain>
        <tissue evidence="2">Whole organism</tissue>
    </source>
</reference>
<feature type="compositionally biased region" description="Polar residues" evidence="1">
    <location>
        <begin position="63"/>
        <end position="113"/>
    </location>
</feature>
<feature type="compositionally biased region" description="Low complexity" evidence="1">
    <location>
        <begin position="383"/>
        <end position="396"/>
    </location>
</feature>
<organism evidence="2">
    <name type="scientific">Hyalella azteca</name>
    <name type="common">Amphipod</name>
    <dbReference type="NCBI Taxonomy" id="294128"/>
    <lineage>
        <taxon>Eukaryota</taxon>
        <taxon>Metazoa</taxon>
        <taxon>Ecdysozoa</taxon>
        <taxon>Arthropoda</taxon>
        <taxon>Crustacea</taxon>
        <taxon>Multicrustacea</taxon>
        <taxon>Malacostraca</taxon>
        <taxon>Eumalacostraca</taxon>
        <taxon>Peracarida</taxon>
        <taxon>Amphipoda</taxon>
        <taxon>Senticaudata</taxon>
        <taxon>Talitrida</taxon>
        <taxon>Talitroidea</taxon>
        <taxon>Hyalellidae</taxon>
        <taxon>Hyalella</taxon>
    </lineage>
</organism>
<feature type="region of interest" description="Disordered" evidence="1">
    <location>
        <begin position="205"/>
        <end position="227"/>
    </location>
</feature>
<feature type="region of interest" description="Disordered" evidence="1">
    <location>
        <begin position="383"/>
        <end position="416"/>
    </location>
</feature>
<feature type="region of interest" description="Disordered" evidence="1">
    <location>
        <begin position="634"/>
        <end position="661"/>
    </location>
</feature>
<feature type="compositionally biased region" description="Polar residues" evidence="1">
    <location>
        <begin position="650"/>
        <end position="660"/>
    </location>
</feature>
<evidence type="ECO:0000256" key="1">
    <source>
        <dbReference type="SAM" id="MobiDB-lite"/>
    </source>
</evidence>
<feature type="region of interest" description="Disordered" evidence="1">
    <location>
        <begin position="1"/>
        <end position="190"/>
    </location>
</feature>
<feature type="compositionally biased region" description="Polar residues" evidence="1">
    <location>
        <begin position="1"/>
        <end position="12"/>
    </location>
</feature>
<feature type="compositionally biased region" description="Basic residues" evidence="1">
    <location>
        <begin position="53"/>
        <end position="62"/>
    </location>
</feature>
<dbReference type="EMBL" id="JQDR03007125">
    <property type="protein sequence ID" value="KAA0199114.1"/>
    <property type="molecule type" value="Genomic_DNA"/>
</dbReference>
<comment type="caution">
    <text evidence="2">The sequence shown here is derived from an EMBL/GenBank/DDBJ whole genome shotgun (WGS) entry which is preliminary data.</text>
</comment>
<sequence>MFATRNAQSESPAKTDVAKDPAPLGDIEIPGLLDLSPISPITALQTRGSGAAHHTHNTRGSRTRGSSPVQSDITVNLTSPGALPTSFNTPPVTPLSTVQPSPQDSRSKIQSPDQEYRSKIQSPTDSVTPDSTTPSAAAAVLERLKDDSASPLGSKSKGQEPIKSNVAGFESAKKRIHFQSDSAGKKKRKVPSLSKLIGFKIKLAPHPSAESLGKPESSSRPAHAENALVQPNASPVELSAEIFETEKEKIDFSSKITCTERIENLPKYKDPLYMSCSAIPRRRPDKSKSLGAGALFELNRMAANGDHQLKASTLPPAFETSWAKFDEIQPTFEGHRRDVVQKGEDCDDSAKCSVERQFSWMSFQTETNEPPFNEKIEVDIDSLAGSSSSSSDNSLNVTGASLQPAEDTNPDDVNFVPEFPGTENTFDEVWLKQDPGSNVDSTEGERIYDDVEILGGFKIYASATPFGDSCDVVESAEDTLGYPDPATSCPMVKIENYSSVPSISSTPLPSISSTLLPIDRVETAPLLASDAQKIGLPDAHLSRSETGSRISETYASGDEEKTEATIKLQFGYLPLRTIQADTFTVSLENLPLPGEIREARAVQASSAVTVDWQPSDEGRIGPDADTRYSFNPLPTIGEHDTSDEEFTDGSIGSETPNSDLSPDVFEEMPFDFPAAKHSLSPVSETGETSSVCYRESETCLLVDILSEIQKDWSDQPEYSSENTRLCPTFSALPAADRLDTVFNNDPNRGNVAQVMDMEDLSFIEITPPTAVELSGVAGLYDVNTPTEVAALPEVTTTPGVNAPIRVAALPEVAVEPEVTVTPGVNAPSEVAGPPKVSATPEVAASTEVAAPPEVAEAPKDAVAPEVAITPKFTPAPEVTGTPGVNAPSEEVAPTEVAVAPEDAVAPEVAEALERVPDEIFSCKSSREKESNLERRFALLNRELRAIISIDVLREHAEF</sequence>
<dbReference type="AlphaFoldDB" id="A0A6A0H647"/>